<dbReference type="InterPro" id="IPR002781">
    <property type="entry name" value="TM_pro_TauE-like"/>
</dbReference>
<evidence type="ECO:0000256" key="7">
    <source>
        <dbReference type="ARBA" id="ARBA00023136"/>
    </source>
</evidence>
<keyword evidence="3" id="KW-0813">Transport</keyword>
<gene>
    <name evidence="9" type="ORF">ABUE30_02600</name>
</gene>
<comment type="caution">
    <text evidence="9">The sequence shown here is derived from an EMBL/GenBank/DDBJ whole genome shotgun (WGS) entry which is preliminary data.</text>
</comment>
<feature type="transmembrane region" description="Helical" evidence="8">
    <location>
        <begin position="186"/>
        <end position="206"/>
    </location>
</feature>
<dbReference type="EMBL" id="JBEQCT010000001">
    <property type="protein sequence ID" value="MFM2483962.1"/>
    <property type="molecule type" value="Genomic_DNA"/>
</dbReference>
<sequence>MPSPLMLVLAFGVVILGASVQSLIGFGLAVVAAPLLYFIDPSLVPTPLLLLGFAISAINWFHNRNYADFKSMGGALVMRIPGALIGLWLLLHFDAKGLQILIAIAVLMGVATTLTKRALRFNQRNLLIAGFISGLFATVAGIGGPPMAVLMRAQQANAIRGNLSAFFSVSSLISIFILGIGGQVHVHHLISTLILLPAVFIGFFLSKNIINKFDRKQITCTTQIVCCLSAVTLIYQALS</sequence>
<dbReference type="Proteomes" id="UP001629953">
    <property type="component" value="Unassembled WGS sequence"/>
</dbReference>
<dbReference type="PANTHER" id="PTHR30269">
    <property type="entry name" value="TRANSMEMBRANE PROTEIN YFCA"/>
    <property type="match status" value="1"/>
</dbReference>
<comment type="subcellular location">
    <subcellularLocation>
        <location evidence="1 8">Cell membrane</location>
        <topology evidence="1 8">Multi-pass membrane protein</topology>
    </subcellularLocation>
</comment>
<feature type="transmembrane region" description="Helical" evidence="8">
    <location>
        <begin position="43"/>
        <end position="61"/>
    </location>
</feature>
<feature type="transmembrane region" description="Helical" evidence="8">
    <location>
        <begin position="127"/>
        <end position="151"/>
    </location>
</feature>
<proteinExistence type="inferred from homology"/>
<feature type="transmembrane region" description="Helical" evidence="8">
    <location>
        <begin position="6"/>
        <end position="31"/>
    </location>
</feature>
<keyword evidence="10" id="KW-1185">Reference proteome</keyword>
<evidence type="ECO:0000313" key="9">
    <source>
        <dbReference type="EMBL" id="MFM2483962.1"/>
    </source>
</evidence>
<dbReference type="RefSeq" id="WP_408622108.1">
    <property type="nucleotide sequence ID" value="NZ_JBEQCT010000001.1"/>
</dbReference>
<keyword evidence="5 8" id="KW-0812">Transmembrane</keyword>
<evidence type="ECO:0000256" key="1">
    <source>
        <dbReference type="ARBA" id="ARBA00004651"/>
    </source>
</evidence>
<keyword evidence="7 8" id="KW-0472">Membrane</keyword>
<dbReference type="Pfam" id="PF01925">
    <property type="entry name" value="TauE"/>
    <property type="match status" value="1"/>
</dbReference>
<evidence type="ECO:0000256" key="6">
    <source>
        <dbReference type="ARBA" id="ARBA00022989"/>
    </source>
</evidence>
<dbReference type="InterPro" id="IPR052017">
    <property type="entry name" value="TSUP"/>
</dbReference>
<keyword evidence="6 8" id="KW-1133">Transmembrane helix</keyword>
<dbReference type="PANTHER" id="PTHR30269:SF37">
    <property type="entry name" value="MEMBRANE TRANSPORTER PROTEIN"/>
    <property type="match status" value="1"/>
</dbReference>
<accession>A0ABW9G313</accession>
<organism evidence="9 10">
    <name type="scientific">Celerinatantimonas yamalensis</name>
    <dbReference type="NCBI Taxonomy" id="559956"/>
    <lineage>
        <taxon>Bacteria</taxon>
        <taxon>Pseudomonadati</taxon>
        <taxon>Pseudomonadota</taxon>
        <taxon>Gammaproteobacteria</taxon>
        <taxon>Celerinatantimonadaceae</taxon>
        <taxon>Celerinatantimonas</taxon>
    </lineage>
</organism>
<evidence type="ECO:0000256" key="4">
    <source>
        <dbReference type="ARBA" id="ARBA00022475"/>
    </source>
</evidence>
<keyword evidence="4 8" id="KW-1003">Cell membrane</keyword>
<evidence type="ECO:0000256" key="2">
    <source>
        <dbReference type="ARBA" id="ARBA00009142"/>
    </source>
</evidence>
<reference evidence="9 10" key="1">
    <citation type="journal article" date="2013" name="Int. J. Syst. Evol. Microbiol.">
        <title>Celerinatantimonas yamalensis sp. nov., a cold-adapted diazotrophic bacterium from a cold permafrost brine.</title>
        <authorList>
            <person name="Shcherbakova V."/>
            <person name="Chuvilskaya N."/>
            <person name="Rivkina E."/>
            <person name="Demidov N."/>
            <person name="Uchaeva V."/>
            <person name="Suetin S."/>
            <person name="Suzina N."/>
            <person name="Gilichinsky D."/>
        </authorList>
    </citation>
    <scope>NUCLEOTIDE SEQUENCE [LARGE SCALE GENOMIC DNA]</scope>
    <source>
        <strain evidence="9 10">C7</strain>
    </source>
</reference>
<comment type="similarity">
    <text evidence="2 8">Belongs to the 4-toluene sulfonate uptake permease (TSUP) (TC 2.A.102) family.</text>
</comment>
<evidence type="ECO:0000256" key="8">
    <source>
        <dbReference type="RuleBase" id="RU363041"/>
    </source>
</evidence>
<protein>
    <recommendedName>
        <fullName evidence="8">Probable membrane transporter protein</fullName>
    </recommendedName>
</protein>
<evidence type="ECO:0000256" key="5">
    <source>
        <dbReference type="ARBA" id="ARBA00022692"/>
    </source>
</evidence>
<evidence type="ECO:0000313" key="10">
    <source>
        <dbReference type="Proteomes" id="UP001629953"/>
    </source>
</evidence>
<feature type="transmembrane region" description="Helical" evidence="8">
    <location>
        <begin position="163"/>
        <end position="180"/>
    </location>
</feature>
<name>A0ABW9G313_9GAMM</name>
<evidence type="ECO:0000256" key="3">
    <source>
        <dbReference type="ARBA" id="ARBA00022448"/>
    </source>
</evidence>